<comment type="caution">
    <text evidence="8">The sequence shown here is derived from an EMBL/GenBank/DDBJ whole genome shotgun (WGS) entry which is preliminary data.</text>
</comment>
<evidence type="ECO:0000256" key="3">
    <source>
        <dbReference type="ARBA" id="ARBA00023008"/>
    </source>
</evidence>
<dbReference type="Proteomes" id="UP000699691">
    <property type="component" value="Unassembled WGS sequence"/>
</dbReference>
<reference evidence="8" key="1">
    <citation type="submission" date="2020-04" db="EMBL/GenBank/DDBJ databases">
        <authorList>
            <person name="Zhang T."/>
        </authorList>
    </citation>
    <scope>NUCLEOTIDE SEQUENCE</scope>
    <source>
        <strain evidence="8">HKST-UBA02</strain>
    </source>
</reference>
<keyword evidence="3" id="KW-0186">Copper</keyword>
<dbReference type="PROSITE" id="PS00080">
    <property type="entry name" value="MULTICOPPER_OXIDASE2"/>
    <property type="match status" value="1"/>
</dbReference>
<evidence type="ECO:0000256" key="1">
    <source>
        <dbReference type="ARBA" id="ARBA00022723"/>
    </source>
</evidence>
<dbReference type="InterPro" id="IPR008972">
    <property type="entry name" value="Cupredoxin"/>
</dbReference>
<gene>
    <name evidence="8" type="ORF">KC573_02895</name>
</gene>
<evidence type="ECO:0000259" key="7">
    <source>
        <dbReference type="Pfam" id="PF07732"/>
    </source>
</evidence>
<organism evidence="8 9">
    <name type="scientific">candidate division WWE3 bacterium</name>
    <dbReference type="NCBI Taxonomy" id="2053526"/>
    <lineage>
        <taxon>Bacteria</taxon>
        <taxon>Katanobacteria</taxon>
    </lineage>
</organism>
<dbReference type="InterPro" id="IPR001117">
    <property type="entry name" value="Cu-oxidase_2nd"/>
</dbReference>
<dbReference type="InterPro" id="IPR011706">
    <property type="entry name" value="Cu-oxidase_C"/>
</dbReference>
<dbReference type="InterPro" id="IPR002355">
    <property type="entry name" value="Cu_oxidase_Cu_BS"/>
</dbReference>
<dbReference type="PANTHER" id="PTHR11709">
    <property type="entry name" value="MULTI-COPPER OXIDASE"/>
    <property type="match status" value="1"/>
</dbReference>
<evidence type="ECO:0000259" key="5">
    <source>
        <dbReference type="Pfam" id="PF00394"/>
    </source>
</evidence>
<evidence type="ECO:0000256" key="2">
    <source>
        <dbReference type="ARBA" id="ARBA00023002"/>
    </source>
</evidence>
<dbReference type="EMBL" id="JAGQKY010000129">
    <property type="protein sequence ID" value="MCA9397752.1"/>
    <property type="molecule type" value="Genomic_DNA"/>
</dbReference>
<dbReference type="Pfam" id="PF07732">
    <property type="entry name" value="Cu-oxidase_3"/>
    <property type="match status" value="1"/>
</dbReference>
<dbReference type="Pfam" id="PF07731">
    <property type="entry name" value="Cu-oxidase_2"/>
    <property type="match status" value="1"/>
</dbReference>
<keyword evidence="1" id="KW-0479">Metal-binding</keyword>
<dbReference type="Pfam" id="PF00394">
    <property type="entry name" value="Cu-oxidase"/>
    <property type="match status" value="1"/>
</dbReference>
<dbReference type="AlphaFoldDB" id="A0A955RX39"/>
<accession>A0A955RX39</accession>
<proteinExistence type="predicted"/>
<evidence type="ECO:0000259" key="6">
    <source>
        <dbReference type="Pfam" id="PF07731"/>
    </source>
</evidence>
<sequence length="575" mass="64784">MKNQTIIIVVLITGALIGGGMWAYNANTIPTMMNMDSMMMEQEIDKEDNLSVLHDSNVSDVRPTEVVELKDGDTFNLTASIVQQEVGNRTVKRLAYNGQIPGPILKVEKGSEVTVNFTNNIDMETSLHSHGLRGDWQMDGAVPITPPVEIGETFSYQLEFPDTGVFWYHPHVREDYQQDMGLYGNMIVEEDGYWNEVDQEEYLIIDDLLEDGEYNRAMVTNTLMGRFGDTLLINDTEDYELTVNQGEITRAFITNVANTRTFELEFEGAEMKLVGGDLGRIEQVEMIEHQIIAPAERYIIELYYDTPGTYAIDHRGESIGTVTVVPSARNRQAEFAQLRSNAGDYTELRTNTTALLAKAPDKNLRLDIEMKGMGGMQMMQQMMGGGSGGETVNLMGMEMNREQAIEHCQMMPGMAGCEPFLNAEEESDSMGGMMMGGDEEHSEDGIEWEDDMAMMNNMSTDENIEWVIEDTGSGKKNDKIDWSFKTGDLVKVRIYNDEKGLHPMQHPIHFHGQRFVVLARDGEANENLQWKDTVLIPKGQTIDVLVDMSNPGKWMAHCHIAEHLHSGMMFNFEVK</sequence>
<dbReference type="CDD" id="cd04207">
    <property type="entry name" value="CuRO_3_LCC_like"/>
    <property type="match status" value="1"/>
</dbReference>
<keyword evidence="4" id="KW-0472">Membrane</keyword>
<evidence type="ECO:0000313" key="8">
    <source>
        <dbReference type="EMBL" id="MCA9397752.1"/>
    </source>
</evidence>
<feature type="domain" description="Plastocyanin-like" evidence="7">
    <location>
        <begin position="90"/>
        <end position="190"/>
    </location>
</feature>
<dbReference type="InterPro" id="IPR045087">
    <property type="entry name" value="Cu-oxidase_fam"/>
</dbReference>
<keyword evidence="4" id="KW-1133">Transmembrane helix</keyword>
<evidence type="ECO:0000313" key="9">
    <source>
        <dbReference type="Proteomes" id="UP000699691"/>
    </source>
</evidence>
<protein>
    <submittedName>
        <fullName evidence="8">Multicopper oxidase family protein</fullName>
    </submittedName>
</protein>
<dbReference type="GO" id="GO:0016491">
    <property type="term" value="F:oxidoreductase activity"/>
    <property type="evidence" value="ECO:0007669"/>
    <property type="project" value="UniProtKB-KW"/>
</dbReference>
<keyword evidence="2" id="KW-0560">Oxidoreductase</keyword>
<reference evidence="8" key="2">
    <citation type="journal article" date="2021" name="Microbiome">
        <title>Successional dynamics and alternative stable states in a saline activated sludge microbial community over 9 years.</title>
        <authorList>
            <person name="Wang Y."/>
            <person name="Ye J."/>
            <person name="Ju F."/>
            <person name="Liu L."/>
            <person name="Boyd J.A."/>
            <person name="Deng Y."/>
            <person name="Parks D.H."/>
            <person name="Jiang X."/>
            <person name="Yin X."/>
            <person name="Woodcroft B.J."/>
            <person name="Tyson G.W."/>
            <person name="Hugenholtz P."/>
            <person name="Polz M.F."/>
            <person name="Zhang T."/>
        </authorList>
    </citation>
    <scope>NUCLEOTIDE SEQUENCE</scope>
    <source>
        <strain evidence="8">HKST-UBA02</strain>
    </source>
</reference>
<evidence type="ECO:0000256" key="4">
    <source>
        <dbReference type="SAM" id="Phobius"/>
    </source>
</evidence>
<feature type="domain" description="Plastocyanin-like" evidence="5">
    <location>
        <begin position="225"/>
        <end position="315"/>
    </location>
</feature>
<dbReference type="PANTHER" id="PTHR11709:SF394">
    <property type="entry name" value="FI03373P-RELATED"/>
    <property type="match status" value="1"/>
</dbReference>
<name>A0A955RX39_UNCKA</name>
<dbReference type="Gene3D" id="2.60.40.420">
    <property type="entry name" value="Cupredoxins - blue copper proteins"/>
    <property type="match status" value="2"/>
</dbReference>
<dbReference type="CDD" id="cd13861">
    <property type="entry name" value="CuRO_1_CumA_like"/>
    <property type="match status" value="1"/>
</dbReference>
<feature type="transmembrane region" description="Helical" evidence="4">
    <location>
        <begin position="6"/>
        <end position="25"/>
    </location>
</feature>
<feature type="domain" description="Plastocyanin-like" evidence="6">
    <location>
        <begin position="467"/>
        <end position="575"/>
    </location>
</feature>
<dbReference type="GO" id="GO:0005507">
    <property type="term" value="F:copper ion binding"/>
    <property type="evidence" value="ECO:0007669"/>
    <property type="project" value="InterPro"/>
</dbReference>
<keyword evidence="4" id="KW-0812">Transmembrane</keyword>
<dbReference type="SUPFAM" id="SSF49503">
    <property type="entry name" value="Cupredoxins"/>
    <property type="match status" value="3"/>
</dbReference>
<dbReference type="InterPro" id="IPR011707">
    <property type="entry name" value="Cu-oxidase-like_N"/>
</dbReference>